<accession>A0A4S4LYR0</accession>
<evidence type="ECO:0000256" key="2">
    <source>
        <dbReference type="ARBA" id="ARBA00022574"/>
    </source>
</evidence>
<dbReference type="Pfam" id="PF00400">
    <property type="entry name" value="WD40"/>
    <property type="match status" value="4"/>
</dbReference>
<dbReference type="InterPro" id="IPR001680">
    <property type="entry name" value="WD40_rpt"/>
</dbReference>
<feature type="repeat" description="WD" evidence="5">
    <location>
        <begin position="196"/>
        <end position="228"/>
    </location>
</feature>
<reference evidence="8 9" key="1">
    <citation type="submission" date="2019-02" db="EMBL/GenBank/DDBJ databases">
        <title>Genome sequencing of the rare red list fungi Bondarzewia mesenterica.</title>
        <authorList>
            <person name="Buettner E."/>
            <person name="Kellner H."/>
        </authorList>
    </citation>
    <scope>NUCLEOTIDE SEQUENCE [LARGE SCALE GENOMIC DNA]</scope>
    <source>
        <strain evidence="8 9">DSM 108281</strain>
    </source>
</reference>
<evidence type="ECO:0000256" key="6">
    <source>
        <dbReference type="SAM" id="MobiDB-lite"/>
    </source>
</evidence>
<keyword evidence="2 5" id="KW-0853">WD repeat</keyword>
<comment type="caution">
    <text evidence="8">The sequence shown here is derived from an EMBL/GenBank/DDBJ whole genome shotgun (WGS) entry which is preliminary data.</text>
</comment>
<evidence type="ECO:0000256" key="3">
    <source>
        <dbReference type="ARBA" id="ARBA00022737"/>
    </source>
</evidence>
<dbReference type="EMBL" id="SGPL01000119">
    <property type="protein sequence ID" value="THH17237.1"/>
    <property type="molecule type" value="Genomic_DNA"/>
</dbReference>
<dbReference type="PRINTS" id="PR00320">
    <property type="entry name" value="GPROTEINBRPT"/>
</dbReference>
<evidence type="ECO:0000256" key="4">
    <source>
        <dbReference type="ARBA" id="ARBA00023242"/>
    </source>
</evidence>
<dbReference type="GO" id="GO:0005634">
    <property type="term" value="C:nucleus"/>
    <property type="evidence" value="ECO:0007669"/>
    <property type="project" value="UniProtKB-SubCell"/>
</dbReference>
<evidence type="ECO:0000256" key="5">
    <source>
        <dbReference type="PROSITE-ProRule" id="PRU00221"/>
    </source>
</evidence>
<feature type="repeat" description="WD" evidence="5">
    <location>
        <begin position="270"/>
        <end position="303"/>
    </location>
</feature>
<dbReference type="AlphaFoldDB" id="A0A4S4LYR0"/>
<dbReference type="OrthoDB" id="10251381at2759"/>
<dbReference type="PANTHER" id="PTHR19855:SF11">
    <property type="entry name" value="RIBOSOME BIOGENESIS PROTEIN WDR12"/>
    <property type="match status" value="1"/>
</dbReference>
<dbReference type="SUPFAM" id="SSF50978">
    <property type="entry name" value="WD40 repeat-like"/>
    <property type="match status" value="1"/>
</dbReference>
<dbReference type="SMART" id="SM00320">
    <property type="entry name" value="WD40"/>
    <property type="match status" value="6"/>
</dbReference>
<dbReference type="InterPro" id="IPR036322">
    <property type="entry name" value="WD40_repeat_dom_sf"/>
</dbReference>
<comment type="subcellular location">
    <subcellularLocation>
        <location evidence="1">Nucleus</location>
    </subcellularLocation>
</comment>
<evidence type="ECO:0000313" key="9">
    <source>
        <dbReference type="Proteomes" id="UP000310158"/>
    </source>
</evidence>
<keyword evidence="9" id="KW-1185">Reference proteome</keyword>
<dbReference type="Gene3D" id="2.130.10.10">
    <property type="entry name" value="YVTN repeat-like/Quinoprotein amine dehydrogenase"/>
    <property type="match status" value="1"/>
</dbReference>
<dbReference type="PANTHER" id="PTHR19855">
    <property type="entry name" value="WD40 REPEAT PROTEIN 12, 37"/>
    <property type="match status" value="1"/>
</dbReference>
<organism evidence="8 9">
    <name type="scientific">Bondarzewia mesenterica</name>
    <dbReference type="NCBI Taxonomy" id="1095465"/>
    <lineage>
        <taxon>Eukaryota</taxon>
        <taxon>Fungi</taxon>
        <taxon>Dikarya</taxon>
        <taxon>Basidiomycota</taxon>
        <taxon>Agaricomycotina</taxon>
        <taxon>Agaricomycetes</taxon>
        <taxon>Russulales</taxon>
        <taxon>Bondarzewiaceae</taxon>
        <taxon>Bondarzewia</taxon>
    </lineage>
</organism>
<protein>
    <recommendedName>
        <fullName evidence="7">NLE domain-containing protein</fullName>
    </recommendedName>
</protein>
<dbReference type="InterPro" id="IPR012972">
    <property type="entry name" value="NLE"/>
</dbReference>
<feature type="region of interest" description="Disordered" evidence="6">
    <location>
        <begin position="240"/>
        <end position="270"/>
    </location>
</feature>
<name>A0A4S4LYR0_9AGAM</name>
<dbReference type="InterPro" id="IPR015943">
    <property type="entry name" value="WD40/YVTN_repeat-like_dom_sf"/>
</dbReference>
<dbReference type="Pfam" id="PF08154">
    <property type="entry name" value="NLE"/>
    <property type="match status" value="1"/>
</dbReference>
<gene>
    <name evidence="8" type="ORF">EW146_g3532</name>
</gene>
<keyword evidence="3" id="KW-0677">Repeat</keyword>
<dbReference type="InterPro" id="IPR020472">
    <property type="entry name" value="WD40_PAC1"/>
</dbReference>
<sequence length="442" mass="48209">MASTSQSVPSLPVVFTTRTQYPLPSQKFMIPSTWKRYQLSQLINKALSLSKVVPFDFLIHSEILKGSLGEWSAEKGTGEEETLEVEYIESIMPPQRMSSLPHEDWVSSISCQLPGHFLTASYDGNLRIFDYSQKLLNGAPIHPAPITSFCLVPSTSTSTPSEHLLATASHDLTAALTRLKLPEDLTTASMQPLATLHLHTAALTSIASNSVGNRLLTASLDGLIGVWDTNVPEVDEVPLSQVEAGDRKKRRRVANDDAERPKRKAPQAVLKSHTARVSKAVFTHENKAVSCGWDSTIREWDVELQICTHTITASEKPFTSLTLPSFQTHPQTALASSTDRTTTLFDLRSTAATSSSLSFIHPSMPSSLAFAPRPGAQQFVSGAYDGVVRLWDLRSVGREMASFKVWDGAKKVLGVDWAKGVVGIAGEGGVEVWRVSEEGTVQ</sequence>
<keyword evidence="4" id="KW-0539">Nucleus</keyword>
<evidence type="ECO:0000313" key="8">
    <source>
        <dbReference type="EMBL" id="THH17237.1"/>
    </source>
</evidence>
<dbReference type="Proteomes" id="UP000310158">
    <property type="component" value="Unassembled WGS sequence"/>
</dbReference>
<feature type="domain" description="NLE" evidence="7">
    <location>
        <begin position="13"/>
        <end position="70"/>
    </location>
</feature>
<evidence type="ECO:0000259" key="7">
    <source>
        <dbReference type="Pfam" id="PF08154"/>
    </source>
</evidence>
<evidence type="ECO:0000256" key="1">
    <source>
        <dbReference type="ARBA" id="ARBA00004123"/>
    </source>
</evidence>
<proteinExistence type="predicted"/>
<dbReference type="PROSITE" id="PS50294">
    <property type="entry name" value="WD_REPEATS_REGION"/>
    <property type="match status" value="1"/>
</dbReference>
<feature type="repeat" description="WD" evidence="5">
    <location>
        <begin position="361"/>
        <end position="395"/>
    </location>
</feature>
<dbReference type="PROSITE" id="PS50082">
    <property type="entry name" value="WD_REPEATS_2"/>
    <property type="match status" value="3"/>
</dbReference>